<accession>A0ABQ6G698</accession>
<feature type="transmembrane region" description="Helical" evidence="8">
    <location>
        <begin position="163"/>
        <end position="182"/>
    </location>
</feature>
<evidence type="ECO:0000313" key="9">
    <source>
        <dbReference type="EMBL" id="GLX65825.1"/>
    </source>
</evidence>
<evidence type="ECO:0000256" key="3">
    <source>
        <dbReference type="ARBA" id="ARBA00022448"/>
    </source>
</evidence>
<dbReference type="PANTHER" id="PTHR30269">
    <property type="entry name" value="TRANSMEMBRANE PROTEIN YFCA"/>
    <property type="match status" value="1"/>
</dbReference>
<comment type="subcellular location">
    <subcellularLocation>
        <location evidence="1 8">Cell membrane</location>
        <topology evidence="1 8">Multi-pass membrane protein</topology>
    </subcellularLocation>
</comment>
<feature type="transmembrane region" description="Helical" evidence="8">
    <location>
        <begin position="194"/>
        <end position="212"/>
    </location>
</feature>
<evidence type="ECO:0000256" key="1">
    <source>
        <dbReference type="ARBA" id="ARBA00004651"/>
    </source>
</evidence>
<organism evidence="9 10">
    <name type="scientific">Paenibacillus glycanilyticus</name>
    <dbReference type="NCBI Taxonomy" id="126569"/>
    <lineage>
        <taxon>Bacteria</taxon>
        <taxon>Bacillati</taxon>
        <taxon>Bacillota</taxon>
        <taxon>Bacilli</taxon>
        <taxon>Bacillales</taxon>
        <taxon>Paenibacillaceae</taxon>
        <taxon>Paenibacillus</taxon>
    </lineage>
</organism>
<gene>
    <name evidence="9" type="ORF">MU1_01690</name>
</gene>
<feature type="transmembrane region" description="Helical" evidence="8">
    <location>
        <begin position="44"/>
        <end position="61"/>
    </location>
</feature>
<keyword evidence="6 8" id="KW-1133">Transmembrane helix</keyword>
<keyword evidence="7 8" id="KW-0472">Membrane</keyword>
<keyword evidence="10" id="KW-1185">Reference proteome</keyword>
<dbReference type="Proteomes" id="UP001157114">
    <property type="component" value="Unassembled WGS sequence"/>
</dbReference>
<evidence type="ECO:0000256" key="2">
    <source>
        <dbReference type="ARBA" id="ARBA00009142"/>
    </source>
</evidence>
<feature type="transmembrane region" description="Helical" evidence="8">
    <location>
        <begin position="100"/>
        <end position="119"/>
    </location>
</feature>
<dbReference type="PANTHER" id="PTHR30269:SF37">
    <property type="entry name" value="MEMBRANE TRANSPORTER PROTEIN"/>
    <property type="match status" value="1"/>
</dbReference>
<name>A0ABQ6G698_9BACL</name>
<dbReference type="InterPro" id="IPR002781">
    <property type="entry name" value="TM_pro_TauE-like"/>
</dbReference>
<evidence type="ECO:0000256" key="6">
    <source>
        <dbReference type="ARBA" id="ARBA00022989"/>
    </source>
</evidence>
<dbReference type="RefSeq" id="WP_284236501.1">
    <property type="nucleotide sequence ID" value="NZ_BSSQ01000001.1"/>
</dbReference>
<keyword evidence="4 8" id="KW-1003">Cell membrane</keyword>
<comment type="similarity">
    <text evidence="2 8">Belongs to the 4-toluene sulfonate uptake permease (TSUP) (TC 2.A.102) family.</text>
</comment>
<evidence type="ECO:0000313" key="10">
    <source>
        <dbReference type="Proteomes" id="UP001157114"/>
    </source>
</evidence>
<sequence>MQPDELIFVVMIVLLAGFVQGLTSFGFALISMPLLLKLMPMQQAVPVVVVLSLLTNIAVLYSSRKYVRINHIWPLLAASLLAAPLGTYALLYVPAHSLKLGAGLLVALVSLLMLSGKSFPLGRIAYAPVGALSGFLNGSISMSGPPVALFLTNQGLDKMTFRANITAYSLLLNIITIGTYVYEGLLNESSMETVGWAVPALIIGVIIGIKAVGRLNERLFKTIALWLILVTGIWTAVNGIIGT</sequence>
<evidence type="ECO:0000256" key="7">
    <source>
        <dbReference type="ARBA" id="ARBA00023136"/>
    </source>
</evidence>
<feature type="transmembrane region" description="Helical" evidence="8">
    <location>
        <begin position="73"/>
        <end position="93"/>
    </location>
</feature>
<comment type="caution">
    <text evidence="9">The sequence shown here is derived from an EMBL/GenBank/DDBJ whole genome shotgun (WGS) entry which is preliminary data.</text>
</comment>
<protein>
    <recommendedName>
        <fullName evidence="8">Probable membrane transporter protein</fullName>
    </recommendedName>
</protein>
<keyword evidence="5 8" id="KW-0812">Transmembrane</keyword>
<dbReference type="InterPro" id="IPR052017">
    <property type="entry name" value="TSUP"/>
</dbReference>
<evidence type="ECO:0000256" key="4">
    <source>
        <dbReference type="ARBA" id="ARBA00022475"/>
    </source>
</evidence>
<evidence type="ECO:0000256" key="8">
    <source>
        <dbReference type="RuleBase" id="RU363041"/>
    </source>
</evidence>
<dbReference type="EMBL" id="BSSQ01000001">
    <property type="protein sequence ID" value="GLX65825.1"/>
    <property type="molecule type" value="Genomic_DNA"/>
</dbReference>
<proteinExistence type="inferred from homology"/>
<feature type="transmembrane region" description="Helical" evidence="8">
    <location>
        <begin position="125"/>
        <end position="151"/>
    </location>
</feature>
<reference evidence="9 10" key="1">
    <citation type="submission" date="2023-03" db="EMBL/GenBank/DDBJ databases">
        <title>Draft genome sequence of the bacteria which degrade cell wall of Tricholomamatutake.</title>
        <authorList>
            <person name="Konishi Y."/>
            <person name="Fukuta Y."/>
            <person name="Shirasaka N."/>
        </authorList>
    </citation>
    <scope>NUCLEOTIDE SEQUENCE [LARGE SCALE GENOMIC DNA]</scope>
    <source>
        <strain evidence="10">mu1</strain>
    </source>
</reference>
<dbReference type="Pfam" id="PF01925">
    <property type="entry name" value="TauE"/>
    <property type="match status" value="1"/>
</dbReference>
<evidence type="ECO:0000256" key="5">
    <source>
        <dbReference type="ARBA" id="ARBA00022692"/>
    </source>
</evidence>
<keyword evidence="3" id="KW-0813">Transport</keyword>
<feature type="transmembrane region" description="Helical" evidence="8">
    <location>
        <begin position="224"/>
        <end position="241"/>
    </location>
</feature>
<feature type="transmembrane region" description="Helical" evidence="8">
    <location>
        <begin position="6"/>
        <end position="32"/>
    </location>
</feature>